<evidence type="ECO:0000313" key="3">
    <source>
        <dbReference type="EMBL" id="BCI87515.1"/>
    </source>
</evidence>
<dbReference type="Proteomes" id="UP000516380">
    <property type="component" value="Chromosome"/>
</dbReference>
<reference evidence="3 4" key="1">
    <citation type="submission" date="2020-07" db="EMBL/GenBank/DDBJ databases">
        <title>Mycobacterium kansasii (former subtype) with zoonotic potential isolated from diseased indoor pet cat, Japan.</title>
        <authorList>
            <person name="Fukano H."/>
            <person name="Terazono T."/>
            <person name="Hoshino Y."/>
        </authorList>
    </citation>
    <scope>NUCLEOTIDE SEQUENCE [LARGE SCALE GENOMIC DNA]</scope>
    <source>
        <strain evidence="3 4">Kuro-I</strain>
    </source>
</reference>
<dbReference type="EMBL" id="AP023343">
    <property type="protein sequence ID" value="BCI87515.1"/>
    <property type="molecule type" value="Genomic_DNA"/>
</dbReference>
<name>A0A7G1ICQ6_MYCKA</name>
<protein>
    <recommendedName>
        <fullName evidence="2">Peptidase S33 tripeptidyl aminopeptidase-like C-terminal domain-containing protein</fullName>
    </recommendedName>
</protein>
<evidence type="ECO:0000313" key="4">
    <source>
        <dbReference type="Proteomes" id="UP000516380"/>
    </source>
</evidence>
<feature type="region of interest" description="Disordered" evidence="1">
    <location>
        <begin position="1"/>
        <end position="31"/>
    </location>
</feature>
<dbReference type="InterPro" id="IPR013595">
    <property type="entry name" value="Pept_S33_TAP-like_C"/>
</dbReference>
<keyword evidence="4" id="KW-1185">Reference proteome</keyword>
<dbReference type="AlphaFoldDB" id="A0A7G1ICQ6"/>
<accession>A0A7G1ICQ6</accession>
<organism evidence="3 4">
    <name type="scientific">Mycobacterium kansasii</name>
    <dbReference type="NCBI Taxonomy" id="1768"/>
    <lineage>
        <taxon>Bacteria</taxon>
        <taxon>Bacillati</taxon>
        <taxon>Actinomycetota</taxon>
        <taxon>Actinomycetes</taxon>
        <taxon>Mycobacteriales</taxon>
        <taxon>Mycobacteriaceae</taxon>
        <taxon>Mycobacterium</taxon>
    </lineage>
</organism>
<evidence type="ECO:0000256" key="1">
    <source>
        <dbReference type="SAM" id="MobiDB-lite"/>
    </source>
</evidence>
<evidence type="ECO:0000259" key="2">
    <source>
        <dbReference type="Pfam" id="PF08386"/>
    </source>
</evidence>
<sequence>MAGTGDLNTTRRRTRCAGQGRGGLHHPRPGHPYQAGVDLARQLGAALITYDGTQHTAVFDGNDCVDTAVVRYFVELTLPPANLRCGS</sequence>
<feature type="domain" description="Peptidase S33 tripeptidyl aminopeptidase-like C-terminal" evidence="2">
    <location>
        <begin position="29"/>
        <end position="85"/>
    </location>
</feature>
<gene>
    <name evidence="3" type="ORF">NIIDMKKI_27210</name>
</gene>
<proteinExistence type="predicted"/>
<dbReference type="Pfam" id="PF08386">
    <property type="entry name" value="Abhydrolase_4"/>
    <property type="match status" value="1"/>
</dbReference>